<dbReference type="Gene3D" id="3.80.10.10">
    <property type="entry name" value="Ribonuclease Inhibitor"/>
    <property type="match status" value="1"/>
</dbReference>
<dbReference type="EMBL" id="KN838542">
    <property type="protein sequence ID" value="KIK08437.1"/>
    <property type="molecule type" value="Genomic_DNA"/>
</dbReference>
<reference evidence="1 2" key="1">
    <citation type="submission" date="2014-04" db="EMBL/GenBank/DDBJ databases">
        <authorList>
            <consortium name="DOE Joint Genome Institute"/>
            <person name="Kuo A."/>
            <person name="Kohler A."/>
            <person name="Nagy L.G."/>
            <person name="Floudas D."/>
            <person name="Copeland A."/>
            <person name="Barry K.W."/>
            <person name="Cichocki N."/>
            <person name="Veneault-Fourrey C."/>
            <person name="LaButti K."/>
            <person name="Lindquist E.A."/>
            <person name="Lipzen A."/>
            <person name="Lundell T."/>
            <person name="Morin E."/>
            <person name="Murat C."/>
            <person name="Sun H."/>
            <person name="Tunlid A."/>
            <person name="Henrissat B."/>
            <person name="Grigoriev I.V."/>
            <person name="Hibbett D.S."/>
            <person name="Martin F."/>
            <person name="Nordberg H.P."/>
            <person name="Cantor M.N."/>
            <person name="Hua S.X."/>
        </authorList>
    </citation>
    <scope>NUCLEOTIDE SEQUENCE [LARGE SCALE GENOMIC DNA]</scope>
    <source>
        <strain evidence="1 2">LaAM-08-1</strain>
    </source>
</reference>
<dbReference type="AlphaFoldDB" id="A0A0C9YDK8"/>
<evidence type="ECO:0000313" key="1">
    <source>
        <dbReference type="EMBL" id="KIK08437.1"/>
    </source>
</evidence>
<reference evidence="2" key="2">
    <citation type="submission" date="2015-01" db="EMBL/GenBank/DDBJ databases">
        <title>Evolutionary Origins and Diversification of the Mycorrhizal Mutualists.</title>
        <authorList>
            <consortium name="DOE Joint Genome Institute"/>
            <consortium name="Mycorrhizal Genomics Consortium"/>
            <person name="Kohler A."/>
            <person name="Kuo A."/>
            <person name="Nagy L.G."/>
            <person name="Floudas D."/>
            <person name="Copeland A."/>
            <person name="Barry K.W."/>
            <person name="Cichocki N."/>
            <person name="Veneault-Fourrey C."/>
            <person name="LaButti K."/>
            <person name="Lindquist E.A."/>
            <person name="Lipzen A."/>
            <person name="Lundell T."/>
            <person name="Morin E."/>
            <person name="Murat C."/>
            <person name="Riley R."/>
            <person name="Ohm R."/>
            <person name="Sun H."/>
            <person name="Tunlid A."/>
            <person name="Henrissat B."/>
            <person name="Grigoriev I.V."/>
            <person name="Hibbett D.S."/>
            <person name="Martin F."/>
        </authorList>
    </citation>
    <scope>NUCLEOTIDE SEQUENCE [LARGE SCALE GENOMIC DNA]</scope>
    <source>
        <strain evidence="2">LaAM-08-1</strain>
    </source>
</reference>
<organism evidence="1 2">
    <name type="scientific">Laccaria amethystina LaAM-08-1</name>
    <dbReference type="NCBI Taxonomy" id="1095629"/>
    <lineage>
        <taxon>Eukaryota</taxon>
        <taxon>Fungi</taxon>
        <taxon>Dikarya</taxon>
        <taxon>Basidiomycota</taxon>
        <taxon>Agaricomycotina</taxon>
        <taxon>Agaricomycetes</taxon>
        <taxon>Agaricomycetidae</taxon>
        <taxon>Agaricales</taxon>
        <taxon>Agaricineae</taxon>
        <taxon>Hydnangiaceae</taxon>
        <taxon>Laccaria</taxon>
    </lineage>
</organism>
<dbReference type="OrthoDB" id="3270296at2759"/>
<dbReference type="STRING" id="1095629.A0A0C9YDK8"/>
<sequence length="684" mass="75208">MPSTGSRKPSLPLTSATIRSRARKAGEQTQHHISTNLSAHPRTDPISAFNVLFKLFASLPGRVGGCKYKFTPAEHTLSLHLLSIVEPYTFHGVRALDASSPKITRVSGLVYQPTEILDAIMSHVDTKRDLLHVGLCCKQLHSIVFPRHFEYRLIRCKVSSISVWSHLVIHKSLARNVRRLEILDERCLSSGSNGGRNDPNNGMVIPKGVLEGDTDLESTDDELGMHNKQERYFAAALMRMTGLREFKWACNHSPISVQHIWPVLMARCVTLQMVEICDNLIFASQVDGNNNSDSGSEGEVATVSRPKRKAHAALSEMTSVVFRSTAHSYGSSKHPDLSRISHILNQCPHLKNLEITYTSSRASNGGATAQQTASSSRPSVDELLMYSRWTNLTSVMLTNLRCGSTAPPAAFLSAHRTLEVLHLDINVGAAGFRAIELPDDSLPNLREIKAPKDMVNAIITCPSTHPRPLETIKGFKLAGGGSNTGSHRTVSDGVFLGNLRRVPVRRIEMIGWHDMDDNKRLVAAIPGVTHLDIGKRIGSREKERAVAPGGPVTNMAEWAELLSALPELTAVHGIKFFYEVAAVGVAGNISAAGPTCIGEHSNNRSDHGVGAIPGKTPQLSMMERSRMRKNDEIAGVLAWKCSKLRRVDHWECPEGGKVIVLLRDECGKGRWEVRRLIYKSRVQL</sequence>
<keyword evidence="2" id="KW-1185">Reference proteome</keyword>
<accession>A0A0C9YDK8</accession>
<dbReference type="Proteomes" id="UP000054477">
    <property type="component" value="Unassembled WGS sequence"/>
</dbReference>
<proteinExistence type="predicted"/>
<dbReference type="CDD" id="cd09917">
    <property type="entry name" value="F-box_SF"/>
    <property type="match status" value="1"/>
</dbReference>
<evidence type="ECO:0000313" key="2">
    <source>
        <dbReference type="Proteomes" id="UP000054477"/>
    </source>
</evidence>
<name>A0A0C9YDK8_9AGAR</name>
<gene>
    <name evidence="1" type="ORF">K443DRAFT_128351</name>
</gene>
<protein>
    <recommendedName>
        <fullName evidence="3">F-box domain-containing protein</fullName>
    </recommendedName>
</protein>
<evidence type="ECO:0008006" key="3">
    <source>
        <dbReference type="Google" id="ProtNLM"/>
    </source>
</evidence>
<dbReference type="HOGENOM" id="CLU_020218_0_0_1"/>
<dbReference type="InterPro" id="IPR032675">
    <property type="entry name" value="LRR_dom_sf"/>
</dbReference>